<dbReference type="InterPro" id="IPR052895">
    <property type="entry name" value="HetReg/Transcr_Mod"/>
</dbReference>
<dbReference type="PANTHER" id="PTHR24148:SF73">
    <property type="entry name" value="HET DOMAIN PROTEIN (AFU_ORTHOLOGUE AFUA_8G01020)"/>
    <property type="match status" value="1"/>
</dbReference>
<evidence type="ECO:0000313" key="3">
    <source>
        <dbReference type="Proteomes" id="UP001265746"/>
    </source>
</evidence>
<dbReference type="AlphaFoldDB" id="A0AAD9W5R9"/>
<protein>
    <recommendedName>
        <fullName evidence="1">Heterokaryon incompatibility domain-containing protein</fullName>
    </recommendedName>
</protein>
<keyword evidence="3" id="KW-1185">Reference proteome</keyword>
<comment type="caution">
    <text evidence="2">The sequence shown here is derived from an EMBL/GenBank/DDBJ whole genome shotgun (WGS) entry which is preliminary data.</text>
</comment>
<evidence type="ECO:0000259" key="1">
    <source>
        <dbReference type="Pfam" id="PF06985"/>
    </source>
</evidence>
<proteinExistence type="predicted"/>
<organism evidence="2 3">
    <name type="scientific">Phomopsis amygdali</name>
    <name type="common">Fusicoccum amygdali</name>
    <dbReference type="NCBI Taxonomy" id="1214568"/>
    <lineage>
        <taxon>Eukaryota</taxon>
        <taxon>Fungi</taxon>
        <taxon>Dikarya</taxon>
        <taxon>Ascomycota</taxon>
        <taxon>Pezizomycotina</taxon>
        <taxon>Sordariomycetes</taxon>
        <taxon>Sordariomycetidae</taxon>
        <taxon>Diaporthales</taxon>
        <taxon>Diaporthaceae</taxon>
        <taxon>Diaporthe</taxon>
    </lineage>
</organism>
<gene>
    <name evidence="2" type="ORF">N8I77_005617</name>
</gene>
<dbReference type="EMBL" id="JAUJFL010000003">
    <property type="protein sequence ID" value="KAK2606895.1"/>
    <property type="molecule type" value="Genomic_DNA"/>
</dbReference>
<dbReference type="Proteomes" id="UP001265746">
    <property type="component" value="Unassembled WGS sequence"/>
</dbReference>
<accession>A0AAD9W5R9</accession>
<dbReference type="Pfam" id="PF26639">
    <property type="entry name" value="Het-6_barrel"/>
    <property type="match status" value="1"/>
</dbReference>
<feature type="domain" description="Heterokaryon incompatibility" evidence="1">
    <location>
        <begin position="59"/>
        <end position="237"/>
    </location>
</feature>
<evidence type="ECO:0000313" key="2">
    <source>
        <dbReference type="EMBL" id="KAK2606895.1"/>
    </source>
</evidence>
<dbReference type="InterPro" id="IPR010730">
    <property type="entry name" value="HET"/>
</dbReference>
<reference evidence="2" key="1">
    <citation type="submission" date="2023-06" db="EMBL/GenBank/DDBJ databases">
        <authorList>
            <person name="Noh H."/>
        </authorList>
    </citation>
    <scope>NUCLEOTIDE SEQUENCE</scope>
    <source>
        <strain evidence="2">DUCC20226</strain>
    </source>
</reference>
<dbReference type="PANTHER" id="PTHR24148">
    <property type="entry name" value="ANKYRIN REPEAT DOMAIN-CONTAINING PROTEIN 39 HOMOLOG-RELATED"/>
    <property type="match status" value="1"/>
</dbReference>
<sequence length="696" mass="77921">MEPQNEHVAAPASTQPIYYLPLETPQTIRLIHARRLSADGRIIVKLKHFSLFEAQYPRFTAISYVWGEKKLHPQKVVINGRTCQVLESIYPILALISDDPVVKKDVWFWIDYLCINQDDSLERATQVALMGTLYQRAFRTLVWLGEDTPDARGALDLLKLFASNSSNSRDEWSWAGQGPISPEKWQALRHWMRRPCAKVVQHRDKPSLKRRSLLGPFYYVWADKLSLRWTRVWTLQEFLLPQSLSFYCGNQSITRSDWGRAITTIYNYSTVSRISFESLINHKGFGNQWARRRLLAYYKHSTMGLVALMAYIGHHEATDDRDRVYAVLGICNDTDRAIVGTPDYTISVEELYTRIVVGFMHQHKSLNILCHRALFTKPHPSSEEPGRRLPTWVPDWRCWTDAASRPVPSMVSEPSRPEIGNFHEIRDPQHGVVNPNLVYAASAGLPAEFSVSADSRRLTCKGIVIDIIDGLGPVGQRGPGGRLYGYLNSTLIQSTSDANTTCLGPGSDPGQQPAGSRAASLTILESLVRSLSLDRAGRYLMWPADVDGYVHQLRNALLGPALAAPWNDVGRFVAANNELCVLRASVSEHLQMVGPPPPGPDTRGEYSLWQASECTVGERSWDCRLITTDQGHMGMAPRQAMKGDEIAVLIGCSVPVILRRSAGTEKYEIVGEAFMPGFMKGQAMGGHKTPSNITLL</sequence>
<dbReference type="Pfam" id="PF06985">
    <property type="entry name" value="HET"/>
    <property type="match status" value="1"/>
</dbReference>
<name>A0AAD9W5R9_PHOAM</name>